<keyword evidence="1" id="KW-0067">ATP-binding</keyword>
<organism evidence="1 2">
    <name type="scientific">Curtobacterium aetherium</name>
    <dbReference type="NCBI Taxonomy" id="2841594"/>
    <lineage>
        <taxon>Bacteria</taxon>
        <taxon>Bacillati</taxon>
        <taxon>Actinomycetota</taxon>
        <taxon>Actinomycetes</taxon>
        <taxon>Micrococcales</taxon>
        <taxon>Microbacteriaceae</taxon>
        <taxon>Curtobacterium</taxon>
    </lineage>
</organism>
<evidence type="ECO:0000313" key="2">
    <source>
        <dbReference type="Proteomes" id="UP000681794"/>
    </source>
</evidence>
<keyword evidence="2" id="KW-1185">Reference proteome</keyword>
<name>A0ACD1E3L9_9MICO</name>
<dbReference type="Proteomes" id="UP000681794">
    <property type="component" value="Chromosome"/>
</dbReference>
<protein>
    <submittedName>
        <fullName evidence="1">ATP-binding cassette domain-containing protein</fullName>
    </submittedName>
</protein>
<sequence>MTVVVRGAGKQRGGRTLWDGVSFDVERGQVLALTGPSGAGKSTLLDCVGHIEPLDVGTVTIAGTSAGRSRRRARLLRRDHLGYLFQDFGLVPDLTVQANVDIARPRGGGRSTRGPRTAAALERVGLAGRGSDRTHDLSGGEQQRVALARLLVKQPDVVLADEPTSALDEANAAVVLELLDEFAAGGAAVVVATHAPAVVAWADTTLHLDRSGAGRPVGGAPRLPAATRRPPDPAPAPAPAPEYVRPTGVVAGSPSPPEGPA</sequence>
<dbReference type="EMBL" id="CP076544">
    <property type="protein sequence ID" value="QWS33287.1"/>
    <property type="molecule type" value="Genomic_DNA"/>
</dbReference>
<reference evidence="1" key="1">
    <citation type="submission" date="2021-06" db="EMBL/GenBank/DDBJ databases">
        <authorList>
            <person name="Ellington A.J."/>
            <person name="Bryan N.C."/>
            <person name="Christner B.C."/>
            <person name="Reisch C.R."/>
        </authorList>
    </citation>
    <scope>NUCLEOTIDE SEQUENCE</scope>
    <source>
        <strain evidence="1">L6-1</strain>
    </source>
</reference>
<keyword evidence="1" id="KW-0547">Nucleotide-binding</keyword>
<gene>
    <name evidence="1" type="ORF">KM842_13740</name>
</gene>
<proteinExistence type="predicted"/>
<accession>A0ACD1E3L9</accession>
<evidence type="ECO:0000313" key="1">
    <source>
        <dbReference type="EMBL" id="QWS33287.1"/>
    </source>
</evidence>